<evidence type="ECO:0000256" key="2">
    <source>
        <dbReference type="ARBA" id="ARBA00022741"/>
    </source>
</evidence>
<comment type="function">
    <text evidence="5">Small GTPase required for proper nuclear import of RNA polymerase II and III (RNAPII and RNAPIII). May act at an RNAP assembly step prior to nuclear import.</text>
</comment>
<organism evidence="6 7">
    <name type="scientific">Rhamnella rubrinervis</name>
    <dbReference type="NCBI Taxonomy" id="2594499"/>
    <lineage>
        <taxon>Eukaryota</taxon>
        <taxon>Viridiplantae</taxon>
        <taxon>Streptophyta</taxon>
        <taxon>Embryophyta</taxon>
        <taxon>Tracheophyta</taxon>
        <taxon>Spermatophyta</taxon>
        <taxon>Magnoliopsida</taxon>
        <taxon>eudicotyledons</taxon>
        <taxon>Gunneridae</taxon>
        <taxon>Pentapetalae</taxon>
        <taxon>rosids</taxon>
        <taxon>fabids</taxon>
        <taxon>Rosales</taxon>
        <taxon>Rhamnaceae</taxon>
        <taxon>rhamnoid group</taxon>
        <taxon>Rhamneae</taxon>
        <taxon>Rhamnella</taxon>
    </lineage>
</organism>
<evidence type="ECO:0000313" key="7">
    <source>
        <dbReference type="Proteomes" id="UP000796880"/>
    </source>
</evidence>
<dbReference type="OrthoDB" id="5839at2759"/>
<dbReference type="GO" id="GO:0005525">
    <property type="term" value="F:GTP binding"/>
    <property type="evidence" value="ECO:0007669"/>
    <property type="project" value="UniProtKB-KW"/>
</dbReference>
<dbReference type="PANTHER" id="PTHR21231">
    <property type="entry name" value="XPA-BINDING PROTEIN 1-RELATED"/>
    <property type="match status" value="1"/>
</dbReference>
<dbReference type="EMBL" id="VOIH02000008">
    <property type="protein sequence ID" value="KAF3439370.1"/>
    <property type="molecule type" value="Genomic_DNA"/>
</dbReference>
<sequence>MMGYAQLVIGPASSGKTVGIVNLDLAAENFDYPVAMDVRELISLDDVMEDLGLGPNDGLIYHMEHLGENMDDWLTEELDNYLDDDYLVFDCSGQIEFFSHVSVPRNFMEHLKWKKFNVCGVYLLDSQVYINPFTLSFSFYNWWWMVLLNYYFGFGRTQVIRSSLGFVCDTYDTQDRSQNLKCPFIYPCRWPTDPPQVVIDCAAYLAPLWPTDDKSMATNGAVPLHLYALLEKIIFEDLPKL</sequence>
<gene>
    <name evidence="6" type="ORF">FNV43_RR17647</name>
</gene>
<dbReference type="Proteomes" id="UP000796880">
    <property type="component" value="Unassembled WGS sequence"/>
</dbReference>
<name>A0A8K0DXX7_9ROSA</name>
<evidence type="ECO:0000256" key="5">
    <source>
        <dbReference type="RuleBase" id="RU365059"/>
    </source>
</evidence>
<dbReference type="PANTHER" id="PTHR21231:SF7">
    <property type="entry name" value="GPN-LOOP GTPASE 3"/>
    <property type="match status" value="1"/>
</dbReference>
<proteinExistence type="inferred from homology"/>
<accession>A0A8K0DXX7</accession>
<dbReference type="GO" id="GO:0003924">
    <property type="term" value="F:GTPase activity"/>
    <property type="evidence" value="ECO:0007669"/>
    <property type="project" value="TreeGrafter"/>
</dbReference>
<reference evidence="6" key="1">
    <citation type="submission" date="2020-03" db="EMBL/GenBank/DDBJ databases">
        <title>A high-quality chromosome-level genome assembly of a woody plant with both climbing and erect habits, Rhamnella rubrinervis.</title>
        <authorList>
            <person name="Lu Z."/>
            <person name="Yang Y."/>
            <person name="Zhu X."/>
            <person name="Sun Y."/>
        </authorList>
    </citation>
    <scope>NUCLEOTIDE SEQUENCE</scope>
    <source>
        <strain evidence="6">BYM</strain>
        <tissue evidence="6">Leaf</tissue>
    </source>
</reference>
<dbReference type="SUPFAM" id="SSF52540">
    <property type="entry name" value="P-loop containing nucleoside triphosphate hydrolases"/>
    <property type="match status" value="1"/>
</dbReference>
<keyword evidence="3 5" id="KW-0378">Hydrolase</keyword>
<dbReference type="InterPro" id="IPR027417">
    <property type="entry name" value="P-loop_NTPase"/>
</dbReference>
<dbReference type="Gene3D" id="3.40.50.300">
    <property type="entry name" value="P-loop containing nucleotide triphosphate hydrolases"/>
    <property type="match status" value="1"/>
</dbReference>
<dbReference type="InterPro" id="IPR004130">
    <property type="entry name" value="Gpn"/>
</dbReference>
<evidence type="ECO:0000256" key="4">
    <source>
        <dbReference type="ARBA" id="ARBA00023134"/>
    </source>
</evidence>
<evidence type="ECO:0000256" key="3">
    <source>
        <dbReference type="ARBA" id="ARBA00022801"/>
    </source>
</evidence>
<keyword evidence="2 5" id="KW-0547">Nucleotide-binding</keyword>
<comment type="similarity">
    <text evidence="1 5">Belongs to the GPN-loop GTPase family.</text>
</comment>
<comment type="caution">
    <text evidence="6">The sequence shown here is derived from an EMBL/GenBank/DDBJ whole genome shotgun (WGS) entry which is preliminary data.</text>
</comment>
<evidence type="ECO:0000256" key="1">
    <source>
        <dbReference type="ARBA" id="ARBA00005290"/>
    </source>
</evidence>
<comment type="subunit">
    <text evidence="5">Binds to RNA polymerase II (RNAPII).</text>
</comment>
<protein>
    <recommendedName>
        <fullName evidence="5">GPN-loop GTPase 3</fullName>
    </recommendedName>
</protein>
<dbReference type="Pfam" id="PF03029">
    <property type="entry name" value="ATP_bind_1"/>
    <property type="match status" value="1"/>
</dbReference>
<evidence type="ECO:0000313" key="6">
    <source>
        <dbReference type="EMBL" id="KAF3439370.1"/>
    </source>
</evidence>
<dbReference type="AlphaFoldDB" id="A0A8K0DXX7"/>
<keyword evidence="7" id="KW-1185">Reference proteome</keyword>
<keyword evidence="4 5" id="KW-0342">GTP-binding</keyword>